<dbReference type="InterPro" id="IPR031329">
    <property type="entry name" value="NEUT/ALK_ceramidase_N"/>
</dbReference>
<comment type="similarity">
    <text evidence="1 5">Belongs to the neutral ceramidase family.</text>
</comment>
<dbReference type="InterPro" id="IPR031331">
    <property type="entry name" value="NEUT/ALK_ceramidase_C"/>
</dbReference>
<dbReference type="GO" id="GO:0005576">
    <property type="term" value="C:extracellular region"/>
    <property type="evidence" value="ECO:0007669"/>
    <property type="project" value="TreeGrafter"/>
</dbReference>
<evidence type="ECO:0000256" key="2">
    <source>
        <dbReference type="ARBA" id="ARBA00022801"/>
    </source>
</evidence>
<evidence type="ECO:0000256" key="3">
    <source>
        <dbReference type="PIRSR" id="PIRSR606823-1"/>
    </source>
</evidence>
<feature type="binding site" evidence="4">
    <location>
        <position position="444"/>
    </location>
    <ligand>
        <name>Zn(2+)</name>
        <dbReference type="ChEBI" id="CHEBI:29105"/>
    </ligand>
</feature>
<dbReference type="Proteomes" id="UP000254720">
    <property type="component" value="Unassembled WGS sequence"/>
</dbReference>
<dbReference type="GO" id="GO:0042759">
    <property type="term" value="P:long-chain fatty acid biosynthetic process"/>
    <property type="evidence" value="ECO:0007669"/>
    <property type="project" value="TreeGrafter"/>
</dbReference>
<dbReference type="InterPro" id="IPR038445">
    <property type="entry name" value="NCDase_C_sf"/>
</dbReference>
<feature type="active site" description="Nucleophile" evidence="3">
    <location>
        <position position="288"/>
    </location>
</feature>
<comment type="catalytic activity">
    <reaction evidence="5">
        <text>an N-acylsphing-4-enine + H2O = sphing-4-enine + a fatty acid</text>
        <dbReference type="Rhea" id="RHEA:20856"/>
        <dbReference type="ChEBI" id="CHEBI:15377"/>
        <dbReference type="ChEBI" id="CHEBI:28868"/>
        <dbReference type="ChEBI" id="CHEBI:52639"/>
        <dbReference type="ChEBI" id="CHEBI:57756"/>
        <dbReference type="EC" id="3.5.1.23"/>
    </reaction>
</comment>
<dbReference type="EMBL" id="QQAX01000002">
    <property type="protein sequence ID" value="RDI48690.1"/>
    <property type="molecule type" value="Genomic_DNA"/>
</dbReference>
<dbReference type="GO" id="GO:0046514">
    <property type="term" value="P:ceramide catabolic process"/>
    <property type="evidence" value="ECO:0007669"/>
    <property type="project" value="InterPro"/>
</dbReference>
<evidence type="ECO:0000313" key="10">
    <source>
        <dbReference type="Proteomes" id="UP000254720"/>
    </source>
</evidence>
<evidence type="ECO:0000259" key="7">
    <source>
        <dbReference type="Pfam" id="PF04734"/>
    </source>
</evidence>
<dbReference type="RefSeq" id="WP_114833494.1">
    <property type="nucleotide sequence ID" value="NZ_LR699114.1"/>
</dbReference>
<dbReference type="OrthoDB" id="6899210at2"/>
<proteinExistence type="inferred from homology"/>
<keyword evidence="4" id="KW-0479">Metal-binding</keyword>
<sequence length="670" mass="73554">MTVLRYRSKRCLLSIALTLTFFSSTAFAVNKCEDNNTFNVGAGIYDVTGPAAEEGMMGYGMIQQKTAGILQRLWARAFVIESPCNSKRVVFVNADLGQVFQGIKEHVVMKLREKYGDRYSDSNVLITATHTHSGPGGFSTYAFYNLTTLGFSRENFDAIVNGIVTAIERAQNNMAKAHIRIAKGSLPGISYNRSPQSYLLNPQQERARYQGDTDTEMTLIRFDGVDGKSIGTINWFPIHGVSMNNKNHLISSDNKGYAEYLFEKDFGSDKSPGTFVAAFAQANAGDVSPNPYGHEGGEGLQGLLAIEKAGKPQYEKAKQLFHAAGEQITGDVDYRHTFVAMDKVSIVPQYTNGKPQTTCTAAIGVSMLAGTQDGEGVGKQGISCENIGNVIPGLACELTTTACQGVKPIAVQTGAMKPYPWTPNVLPLQMIKIGNLVIVAAPFELTTMTGRRIRETVAQQLPVGHHVVLSALSNAYAGYVATYEEYQLQRYEGASTHFGPWTQAALQQEFAKLTRALVAHVPVDAGPQPLDLLDSQTNLQTGVVFDDKPVSKSFGDVSGDVKSIYHPGDTVQAIFWGGHPKNNYHTQDTFLAIERYENGQWKTIKKDDDWDTEYHWERSGIANSLITIVWRIPKETPKGVYRIAHYGDWKSGWSGKVYPYIGHSSAFTVS</sequence>
<dbReference type="PANTHER" id="PTHR12670">
    <property type="entry name" value="CERAMIDASE"/>
    <property type="match status" value="1"/>
</dbReference>
<dbReference type="GO" id="GO:0017040">
    <property type="term" value="F:N-acylsphingosine amidohydrolase activity"/>
    <property type="evidence" value="ECO:0007669"/>
    <property type="project" value="UniProtKB-UniRule"/>
</dbReference>
<keyword evidence="4" id="KW-0862">Zinc</keyword>
<dbReference type="GO" id="GO:0016020">
    <property type="term" value="C:membrane"/>
    <property type="evidence" value="ECO:0007669"/>
    <property type="project" value="GOC"/>
</dbReference>
<dbReference type="Gene3D" id="2.60.40.2300">
    <property type="entry name" value="Neutral/alkaline non-lysosomal ceramidase, C-terminal domain"/>
    <property type="match status" value="1"/>
</dbReference>
<dbReference type="AlphaFoldDB" id="A0A370GZJ1"/>
<evidence type="ECO:0000259" key="8">
    <source>
        <dbReference type="Pfam" id="PF17048"/>
    </source>
</evidence>
<reference evidence="9 10" key="1">
    <citation type="submission" date="2018-07" db="EMBL/GenBank/DDBJ databases">
        <title>Genomic Encyclopedia of Type Strains, Phase IV (KMG-IV): sequencing the most valuable type-strain genomes for metagenomic binning, comparative biology and taxonomic classification.</title>
        <authorList>
            <person name="Goeker M."/>
        </authorList>
    </citation>
    <scope>NUCLEOTIDE SEQUENCE [LARGE SCALE GENOMIC DNA]</scope>
    <source>
        <strain evidence="9 10">DSM 16500</strain>
    </source>
</reference>
<protein>
    <recommendedName>
        <fullName evidence="5">Neutral ceramidase</fullName>
        <ecNumber evidence="5">3.5.1.23</ecNumber>
    </recommendedName>
</protein>
<comment type="caution">
    <text evidence="9">The sequence shown here is derived from an EMBL/GenBank/DDBJ whole genome shotgun (WGS) entry which is preliminary data.</text>
</comment>
<name>A0A370GZJ1_9COXI</name>
<evidence type="ECO:0000256" key="6">
    <source>
        <dbReference type="SAM" id="SignalP"/>
    </source>
</evidence>
<dbReference type="GO" id="GO:0046872">
    <property type="term" value="F:metal ion binding"/>
    <property type="evidence" value="ECO:0007669"/>
    <property type="project" value="UniProtKB-KW"/>
</dbReference>
<evidence type="ECO:0000256" key="1">
    <source>
        <dbReference type="ARBA" id="ARBA00009835"/>
    </source>
</evidence>
<accession>A0A370GZJ1</accession>
<keyword evidence="10" id="KW-1185">Reference proteome</keyword>
<keyword evidence="5" id="KW-0746">Sphingolipid metabolism</keyword>
<feature type="binding site" evidence="4">
    <location>
        <position position="130"/>
    </location>
    <ligand>
        <name>Zn(2+)</name>
        <dbReference type="ChEBI" id="CHEBI:29105"/>
    </ligand>
</feature>
<keyword evidence="5" id="KW-0443">Lipid metabolism</keyword>
<comment type="cofactor">
    <cofactor evidence="4">
        <name>Zn(2+)</name>
        <dbReference type="ChEBI" id="CHEBI:29105"/>
    </cofactor>
    <text evidence="4">Binds 1 zinc ion per subunit.</text>
</comment>
<dbReference type="InterPro" id="IPR006823">
    <property type="entry name" value="Ceramidase_alk"/>
</dbReference>
<feature type="domain" description="Neutral/alkaline non-lysosomal ceramidase C-terminal" evidence="8">
    <location>
        <begin position="510"/>
        <end position="669"/>
    </location>
</feature>
<dbReference type="GO" id="GO:0046512">
    <property type="term" value="P:sphingosine biosynthetic process"/>
    <property type="evidence" value="ECO:0007669"/>
    <property type="project" value="TreeGrafter"/>
</dbReference>
<gene>
    <name evidence="9" type="ORF">C8D86_102119</name>
</gene>
<keyword evidence="6" id="KW-0732">Signal</keyword>
<feature type="domain" description="Neutral/alkaline non-lysosomal ceramidase N-terminal" evidence="7">
    <location>
        <begin position="38"/>
        <end position="508"/>
    </location>
</feature>
<dbReference type="EC" id="3.5.1.23" evidence="5"/>
<organism evidence="9 10">
    <name type="scientific">Aquicella lusitana</name>
    <dbReference type="NCBI Taxonomy" id="254246"/>
    <lineage>
        <taxon>Bacteria</taxon>
        <taxon>Pseudomonadati</taxon>
        <taxon>Pseudomonadota</taxon>
        <taxon>Gammaproteobacteria</taxon>
        <taxon>Legionellales</taxon>
        <taxon>Coxiellaceae</taxon>
        <taxon>Aquicella</taxon>
    </lineage>
</organism>
<evidence type="ECO:0000313" key="9">
    <source>
        <dbReference type="EMBL" id="RDI48690.1"/>
    </source>
</evidence>
<evidence type="ECO:0000256" key="4">
    <source>
        <dbReference type="PIRSR" id="PIRSR606823-2"/>
    </source>
</evidence>
<keyword evidence="2 5" id="KW-0378">Hydrolase</keyword>
<evidence type="ECO:0000256" key="5">
    <source>
        <dbReference type="RuleBase" id="RU366019"/>
    </source>
</evidence>
<feature type="signal peptide" evidence="6">
    <location>
        <begin position="1"/>
        <end position="28"/>
    </location>
</feature>
<feature type="chain" id="PRO_5017026569" description="Neutral ceramidase" evidence="6">
    <location>
        <begin position="29"/>
        <end position="670"/>
    </location>
</feature>
<feature type="binding site" evidence="4">
    <location>
        <position position="479"/>
    </location>
    <ligand>
        <name>Zn(2+)</name>
        <dbReference type="ChEBI" id="CHEBI:29105"/>
    </ligand>
</feature>
<dbReference type="PANTHER" id="PTHR12670:SF1">
    <property type="entry name" value="NEUTRAL CERAMIDASE"/>
    <property type="match status" value="1"/>
</dbReference>
<dbReference type="Pfam" id="PF04734">
    <property type="entry name" value="Ceramidase_alk"/>
    <property type="match status" value="1"/>
</dbReference>
<feature type="binding site" evidence="4">
    <location>
        <position position="239"/>
    </location>
    <ligand>
        <name>Zn(2+)</name>
        <dbReference type="ChEBI" id="CHEBI:29105"/>
    </ligand>
</feature>
<dbReference type="Pfam" id="PF17048">
    <property type="entry name" value="Ceramidse_alk_C"/>
    <property type="match status" value="1"/>
</dbReference>